<evidence type="ECO:0000313" key="5">
    <source>
        <dbReference type="RefSeq" id="XP_022142310.1"/>
    </source>
</evidence>
<feature type="region of interest" description="Disordered" evidence="1">
    <location>
        <begin position="138"/>
        <end position="157"/>
    </location>
</feature>
<dbReference type="AlphaFoldDB" id="A0A6J1CME6"/>
<dbReference type="RefSeq" id="XP_022142313.1">
    <property type="nucleotide sequence ID" value="XM_022286621.1"/>
</dbReference>
<dbReference type="OrthoDB" id="1939257at2759"/>
<accession>A0A6J1CME6</accession>
<evidence type="ECO:0000313" key="8">
    <source>
        <dbReference type="RefSeq" id="XP_022142313.1"/>
    </source>
</evidence>
<dbReference type="PANTHER" id="PTHR37746:SF1">
    <property type="entry name" value="TRANSMEMBRANE PROTEIN"/>
    <property type="match status" value="1"/>
</dbReference>
<dbReference type="GeneID" id="111012458"/>
<dbReference type="KEGG" id="mcha:111012458"/>
<evidence type="ECO:0000256" key="2">
    <source>
        <dbReference type="SAM" id="Phobius"/>
    </source>
</evidence>
<dbReference type="Proteomes" id="UP000504603">
    <property type="component" value="Unplaced"/>
</dbReference>
<organism evidence="3 7">
    <name type="scientific">Momordica charantia</name>
    <name type="common">Bitter gourd</name>
    <name type="synonym">Balsam pear</name>
    <dbReference type="NCBI Taxonomy" id="3673"/>
    <lineage>
        <taxon>Eukaryota</taxon>
        <taxon>Viridiplantae</taxon>
        <taxon>Streptophyta</taxon>
        <taxon>Embryophyta</taxon>
        <taxon>Tracheophyta</taxon>
        <taxon>Spermatophyta</taxon>
        <taxon>Magnoliopsida</taxon>
        <taxon>eudicotyledons</taxon>
        <taxon>Gunneridae</taxon>
        <taxon>Pentapetalae</taxon>
        <taxon>rosids</taxon>
        <taxon>fabids</taxon>
        <taxon>Cucurbitales</taxon>
        <taxon>Cucurbitaceae</taxon>
        <taxon>Momordiceae</taxon>
        <taxon>Momordica</taxon>
    </lineage>
</organism>
<evidence type="ECO:0000313" key="10">
    <source>
        <dbReference type="RefSeq" id="XP_022142316.1"/>
    </source>
</evidence>
<dbReference type="RefSeq" id="XP_022142315.1">
    <property type="nucleotide sequence ID" value="XM_022286623.1"/>
</dbReference>
<sequence>MCSCKRTISCFSDPLFSTLLTFFALILLSFPRIFWPLLFSPVPLLTGLLLLSLLRLGATQRFPRHIKDKNQIESEIGSRAAAVVPPEEEDRGRDDAVVSKLGGGGGICDIVSCACFEESFVQWNVRAPLEVIYEEYEGEDDKDVSNESDPFTETEPRPVPVRIERYPSLSLYYPETDSDSSSDDEFPIPGAWDSLDSLCFMWDDGEDRDELIEIALDKTTNKMKASSELFQLEEENLIEIDISPTRSDEFPGEV</sequence>
<dbReference type="RefSeq" id="XP_022142311.1">
    <property type="nucleotide sequence ID" value="XM_022286619.1"/>
</dbReference>
<evidence type="ECO:0000313" key="9">
    <source>
        <dbReference type="RefSeq" id="XP_022142315.1"/>
    </source>
</evidence>
<keyword evidence="2" id="KW-1133">Transmembrane helix</keyword>
<evidence type="ECO:0000313" key="7">
    <source>
        <dbReference type="RefSeq" id="XP_022142312.1"/>
    </source>
</evidence>
<keyword evidence="3" id="KW-1185">Reference proteome</keyword>
<reference evidence="4 5" key="1">
    <citation type="submission" date="2025-04" db="UniProtKB">
        <authorList>
            <consortium name="RefSeq"/>
        </authorList>
    </citation>
    <scope>IDENTIFICATION</scope>
    <source>
        <strain evidence="4 5">OHB3-1</strain>
    </source>
</reference>
<dbReference type="RefSeq" id="XP_022142310.1">
    <property type="nucleotide sequence ID" value="XM_022286618.1"/>
</dbReference>
<proteinExistence type="predicted"/>
<feature type="transmembrane region" description="Helical" evidence="2">
    <location>
        <begin position="33"/>
        <end position="54"/>
    </location>
</feature>
<evidence type="ECO:0000256" key="1">
    <source>
        <dbReference type="SAM" id="MobiDB-lite"/>
    </source>
</evidence>
<dbReference type="RefSeq" id="XP_022142312.1">
    <property type="nucleotide sequence ID" value="XM_022286620.1"/>
</dbReference>
<evidence type="ECO:0000313" key="4">
    <source>
        <dbReference type="RefSeq" id="XP_022142309.1"/>
    </source>
</evidence>
<dbReference type="PANTHER" id="PTHR37746">
    <property type="entry name" value="TRANSMEMBRANE PROTEIN"/>
    <property type="match status" value="1"/>
</dbReference>
<gene>
    <name evidence="4 5 6 7 8 9 10" type="primary">LOC111012458</name>
</gene>
<evidence type="ECO:0000313" key="6">
    <source>
        <dbReference type="RefSeq" id="XP_022142311.1"/>
    </source>
</evidence>
<dbReference type="RefSeq" id="XP_022142309.1">
    <property type="nucleotide sequence ID" value="XM_022286617.1"/>
</dbReference>
<keyword evidence="2" id="KW-0472">Membrane</keyword>
<dbReference type="RefSeq" id="XP_022142316.1">
    <property type="nucleotide sequence ID" value="XM_022286624.1"/>
</dbReference>
<name>A0A6J1CME6_MOMCH</name>
<keyword evidence="2" id="KW-0812">Transmembrane</keyword>
<evidence type="ECO:0000313" key="3">
    <source>
        <dbReference type="Proteomes" id="UP000504603"/>
    </source>
</evidence>
<feature type="transmembrane region" description="Helical" evidence="2">
    <location>
        <begin position="7"/>
        <end position="27"/>
    </location>
</feature>
<protein>
    <submittedName>
        <fullName evidence="4 5">Uncharacterized protein LOC111012458</fullName>
    </submittedName>
</protein>